<keyword evidence="16" id="KW-1185">Reference proteome</keyword>
<gene>
    <name evidence="15" type="ORF">A6M13_02460</name>
</gene>
<keyword evidence="8 13" id="KW-0269">Exonuclease</keyword>
<evidence type="ECO:0000256" key="12">
    <source>
        <dbReference type="ARBA" id="ARBA00023211"/>
    </source>
</evidence>
<comment type="similarity">
    <text evidence="2 13">Belongs to the CRISPR-associated exonuclease Cas4 family.</text>
</comment>
<dbReference type="OrthoDB" id="9781776at2"/>
<comment type="caution">
    <text evidence="15">The sequence shown here is derived from an EMBL/GenBank/DDBJ whole genome shotgun (WGS) entry which is preliminary data.</text>
</comment>
<evidence type="ECO:0000256" key="1">
    <source>
        <dbReference type="ARBA" id="ARBA00001966"/>
    </source>
</evidence>
<evidence type="ECO:0000256" key="10">
    <source>
        <dbReference type="ARBA" id="ARBA00023014"/>
    </source>
</evidence>
<evidence type="ECO:0000256" key="9">
    <source>
        <dbReference type="ARBA" id="ARBA00023004"/>
    </source>
</evidence>
<evidence type="ECO:0000256" key="13">
    <source>
        <dbReference type="RuleBase" id="RU365022"/>
    </source>
</evidence>
<dbReference type="NCBIfam" id="TIGR00372">
    <property type="entry name" value="cas4"/>
    <property type="match status" value="1"/>
</dbReference>
<evidence type="ECO:0000313" key="16">
    <source>
        <dbReference type="Proteomes" id="UP000093199"/>
    </source>
</evidence>
<evidence type="ECO:0000256" key="8">
    <source>
        <dbReference type="ARBA" id="ARBA00022839"/>
    </source>
</evidence>
<dbReference type="GO" id="GO:0004527">
    <property type="term" value="F:exonuclease activity"/>
    <property type="evidence" value="ECO:0007669"/>
    <property type="project" value="UniProtKB-KW"/>
</dbReference>
<name>A0A1C0YNI0_9BACL</name>
<accession>A0A1C0YNI0</accession>
<evidence type="ECO:0000256" key="7">
    <source>
        <dbReference type="ARBA" id="ARBA00022801"/>
    </source>
</evidence>
<protein>
    <recommendedName>
        <fullName evidence="4 13">CRISPR-associated exonuclease Cas4</fullName>
        <ecNumber evidence="3 13">3.1.12.1</ecNumber>
    </recommendedName>
</protein>
<evidence type="ECO:0000259" key="14">
    <source>
        <dbReference type="Pfam" id="PF01930"/>
    </source>
</evidence>
<dbReference type="InterPro" id="IPR011604">
    <property type="entry name" value="PDDEXK-like_dom_sf"/>
</dbReference>
<proteinExistence type="inferred from homology"/>
<dbReference type="InterPro" id="IPR013343">
    <property type="entry name" value="CRISPR-assoc_prot_Cas4"/>
</dbReference>
<comment type="cofactor">
    <cofactor evidence="13">
        <name>Mg(2+)</name>
        <dbReference type="ChEBI" id="CHEBI:18420"/>
    </cofactor>
    <cofactor evidence="13">
        <name>Mn(2+)</name>
        <dbReference type="ChEBI" id="CHEBI:29035"/>
    </cofactor>
    <text evidence="13">Mg(2+) or Mn(2+) required for ssDNA cleavage activity.</text>
</comment>
<keyword evidence="9 13" id="KW-0408">Iron</keyword>
<dbReference type="InterPro" id="IPR022765">
    <property type="entry name" value="Dna2/Cas4_DUF83"/>
</dbReference>
<feature type="domain" description="DUF83" evidence="14">
    <location>
        <begin position="11"/>
        <end position="197"/>
    </location>
</feature>
<evidence type="ECO:0000256" key="2">
    <source>
        <dbReference type="ARBA" id="ARBA00009189"/>
    </source>
</evidence>
<comment type="cofactor">
    <cofactor evidence="1">
        <name>[4Fe-4S] cluster</name>
        <dbReference type="ChEBI" id="CHEBI:49883"/>
    </cofactor>
</comment>
<reference evidence="15 16" key="1">
    <citation type="submission" date="2016-07" db="EMBL/GenBank/DDBJ databases">
        <title>Caryophanon tenue genome sequencing.</title>
        <authorList>
            <person name="Verma A."/>
            <person name="Pal Y."/>
            <person name="Krishnamurthi S."/>
        </authorList>
    </citation>
    <scope>NUCLEOTIDE SEQUENCE [LARGE SCALE GENOMIC DNA]</scope>
    <source>
        <strain evidence="15 16">DSM 14152</strain>
    </source>
</reference>
<keyword evidence="10 13" id="KW-0411">Iron-sulfur</keyword>
<keyword evidence="5 13" id="KW-0540">Nuclease</keyword>
<evidence type="ECO:0000256" key="3">
    <source>
        <dbReference type="ARBA" id="ARBA00012768"/>
    </source>
</evidence>
<keyword evidence="6 13" id="KW-0479">Metal-binding</keyword>
<evidence type="ECO:0000256" key="5">
    <source>
        <dbReference type="ARBA" id="ARBA00022722"/>
    </source>
</evidence>
<dbReference type="AlphaFoldDB" id="A0A1C0YNI0"/>
<evidence type="ECO:0000256" key="6">
    <source>
        <dbReference type="ARBA" id="ARBA00022723"/>
    </source>
</evidence>
<comment type="cofactor">
    <cofactor evidence="13">
        <name>iron-sulfur cluster</name>
        <dbReference type="ChEBI" id="CHEBI:30408"/>
    </cofactor>
</comment>
<dbReference type="InterPro" id="IPR051827">
    <property type="entry name" value="Cas4_exonuclease"/>
</dbReference>
<keyword evidence="7 13" id="KW-0378">Hydrolase</keyword>
<dbReference type="Gene3D" id="3.90.320.10">
    <property type="match status" value="1"/>
</dbReference>
<dbReference type="STRING" id="33978.A6M13_02460"/>
<evidence type="ECO:0000313" key="15">
    <source>
        <dbReference type="EMBL" id="OCS88726.1"/>
    </source>
</evidence>
<dbReference type="PANTHER" id="PTHR36531:SF6">
    <property type="entry name" value="DNA REPLICATION ATP-DEPENDENT HELICASE_NUCLEASE DNA2"/>
    <property type="match status" value="1"/>
</dbReference>
<evidence type="ECO:0000256" key="11">
    <source>
        <dbReference type="ARBA" id="ARBA00023118"/>
    </source>
</evidence>
<dbReference type="PANTHER" id="PTHR36531">
    <property type="entry name" value="CRISPR-ASSOCIATED EXONUCLEASE CAS4"/>
    <property type="match status" value="1"/>
</dbReference>
<dbReference type="GO" id="GO:0051607">
    <property type="term" value="P:defense response to virus"/>
    <property type="evidence" value="ECO:0007669"/>
    <property type="project" value="UniProtKB-KW"/>
</dbReference>
<evidence type="ECO:0000256" key="4">
    <source>
        <dbReference type="ARBA" id="ARBA00020049"/>
    </source>
</evidence>
<dbReference type="GO" id="GO:0051536">
    <property type="term" value="F:iron-sulfur cluster binding"/>
    <property type="evidence" value="ECO:0007669"/>
    <property type="project" value="UniProtKB-KW"/>
</dbReference>
<dbReference type="EMBL" id="MASJ01000001">
    <property type="protein sequence ID" value="OCS88726.1"/>
    <property type="molecule type" value="Genomic_DNA"/>
</dbReference>
<organism evidence="15 16">
    <name type="scientific">Caryophanon tenue</name>
    <dbReference type="NCBI Taxonomy" id="33978"/>
    <lineage>
        <taxon>Bacteria</taxon>
        <taxon>Bacillati</taxon>
        <taxon>Bacillota</taxon>
        <taxon>Bacilli</taxon>
        <taxon>Bacillales</taxon>
        <taxon>Caryophanaceae</taxon>
        <taxon>Caryophanon</taxon>
    </lineage>
</organism>
<comment type="function">
    <text evidence="13">CRISPR (clustered regularly interspaced short palindromic repeat) is an adaptive immune system that provides protection against mobile genetic elements (viruses, transposable elements and conjugative plasmids). CRISPR clusters contain sequences complementary to antecedent mobile elements and target invading nucleic acids. CRISPR clusters are transcribed and processed into CRISPR RNA (crRNA).</text>
</comment>
<dbReference type="EC" id="3.1.12.1" evidence="3 13"/>
<dbReference type="Proteomes" id="UP000093199">
    <property type="component" value="Unassembled WGS sequence"/>
</dbReference>
<keyword evidence="12 13" id="KW-0464">Manganese</keyword>
<keyword evidence="11 13" id="KW-0051">Antiviral defense</keyword>
<dbReference type="GO" id="GO:0046872">
    <property type="term" value="F:metal ion binding"/>
    <property type="evidence" value="ECO:0007669"/>
    <property type="project" value="UniProtKB-KW"/>
</dbReference>
<sequence>MMENEYLLLSGIQHFQFCRRQWALIYIEQQWLENVKTIEGQFVHDKVDQPEIKEKRKQKIVVRAMPVLSHELQLQGVCDVVEFHEHPEGVPIQNFDGTYIPHVVEYKRGKPKSGKEDVVQLVAQVMCLEEMLMCTIEEASIYYNEVRRRLPVPITETLREQVRGIAKEMQSYYKRQHTPRVKMGAHCKSCSLEPICLPVLTKSKDVMQYMRRYIA</sequence>
<dbReference type="Pfam" id="PF01930">
    <property type="entry name" value="Cas_Cas4"/>
    <property type="match status" value="1"/>
</dbReference>